<name>A0ABV8DUS0_9NOCA</name>
<proteinExistence type="predicted"/>
<accession>A0ABV8DUS0</accession>
<sequence>MTIGALAVCAAWAPFADPDQLGGLAAVALGILGYSGVQLAFALGWIGGAVPAGGQVRVRRVRQQHRLVSRSWLEIEPVAESGGGTRWVPVFFDPALVLHTERVVPAADALGSADGRLFPSGRVRRAEPPGQLVDNPSRPDPDAVARAGLWRRLVLDAQSAVAAPFAALFWVYVAGGGLAAFAAAGSVGAVAALWLAAVSGSDPS</sequence>
<evidence type="ECO:0000256" key="1">
    <source>
        <dbReference type="SAM" id="Phobius"/>
    </source>
</evidence>
<evidence type="ECO:0000313" key="3">
    <source>
        <dbReference type="Proteomes" id="UP001595696"/>
    </source>
</evidence>
<gene>
    <name evidence="2" type="ORF">ACFO0B_17900</name>
</gene>
<dbReference type="Proteomes" id="UP001595696">
    <property type="component" value="Unassembled WGS sequence"/>
</dbReference>
<keyword evidence="1" id="KW-0812">Transmembrane</keyword>
<feature type="transmembrane region" description="Helical" evidence="1">
    <location>
        <begin position="26"/>
        <end position="50"/>
    </location>
</feature>
<keyword evidence="1" id="KW-1133">Transmembrane helix</keyword>
<evidence type="ECO:0000313" key="2">
    <source>
        <dbReference type="EMBL" id="MFC3963868.1"/>
    </source>
</evidence>
<keyword evidence="3" id="KW-1185">Reference proteome</keyword>
<evidence type="ECO:0008006" key="4">
    <source>
        <dbReference type="Google" id="ProtNLM"/>
    </source>
</evidence>
<reference evidence="3" key="1">
    <citation type="journal article" date="2019" name="Int. J. Syst. Evol. Microbiol.">
        <title>The Global Catalogue of Microorganisms (GCM) 10K type strain sequencing project: providing services to taxonomists for standard genome sequencing and annotation.</title>
        <authorList>
            <consortium name="The Broad Institute Genomics Platform"/>
            <consortium name="The Broad Institute Genome Sequencing Center for Infectious Disease"/>
            <person name="Wu L."/>
            <person name="Ma J."/>
        </authorList>
    </citation>
    <scope>NUCLEOTIDE SEQUENCE [LARGE SCALE GENOMIC DNA]</scope>
    <source>
        <strain evidence="3">CGMCC 4.7330</strain>
    </source>
</reference>
<organism evidence="2 3">
    <name type="scientific">Nocardia jiangsuensis</name>
    <dbReference type="NCBI Taxonomy" id="1691563"/>
    <lineage>
        <taxon>Bacteria</taxon>
        <taxon>Bacillati</taxon>
        <taxon>Actinomycetota</taxon>
        <taxon>Actinomycetes</taxon>
        <taxon>Mycobacteriales</taxon>
        <taxon>Nocardiaceae</taxon>
        <taxon>Nocardia</taxon>
    </lineage>
</organism>
<comment type="caution">
    <text evidence="2">The sequence shown here is derived from an EMBL/GenBank/DDBJ whole genome shotgun (WGS) entry which is preliminary data.</text>
</comment>
<dbReference type="EMBL" id="JBHSAX010000014">
    <property type="protein sequence ID" value="MFC3963868.1"/>
    <property type="molecule type" value="Genomic_DNA"/>
</dbReference>
<keyword evidence="1" id="KW-0472">Membrane</keyword>
<protein>
    <recommendedName>
        <fullName evidence="4">PH (Pleckstrin Homology) domain-containing protein</fullName>
    </recommendedName>
</protein>
<dbReference type="RefSeq" id="WP_378613599.1">
    <property type="nucleotide sequence ID" value="NZ_JBHSAX010000014.1"/>
</dbReference>
<feature type="transmembrane region" description="Helical" evidence="1">
    <location>
        <begin position="178"/>
        <end position="198"/>
    </location>
</feature>